<dbReference type="InterPro" id="IPR003594">
    <property type="entry name" value="HATPase_dom"/>
</dbReference>
<dbReference type="SUPFAM" id="SSF52172">
    <property type="entry name" value="CheY-like"/>
    <property type="match status" value="1"/>
</dbReference>
<dbReference type="FunFam" id="3.30.565.10:FF:000037">
    <property type="entry name" value="Hybrid sensor histidine kinase/response regulator"/>
    <property type="match status" value="1"/>
</dbReference>
<proteinExistence type="predicted"/>
<dbReference type="InterPro" id="IPR005467">
    <property type="entry name" value="His_kinase_dom"/>
</dbReference>
<dbReference type="Pfam" id="PF02518">
    <property type="entry name" value="HATPase_c"/>
    <property type="match status" value="1"/>
</dbReference>
<dbReference type="EMBL" id="JACJQU010000006">
    <property type="protein sequence ID" value="MBD2294365.1"/>
    <property type="molecule type" value="Genomic_DNA"/>
</dbReference>
<dbReference type="Gene3D" id="3.30.565.10">
    <property type="entry name" value="Histidine kinase-like ATPase, C-terminal domain"/>
    <property type="match status" value="1"/>
</dbReference>
<gene>
    <name evidence="13" type="ORF">H6G06_12935</name>
</gene>
<evidence type="ECO:0000256" key="4">
    <source>
        <dbReference type="ARBA" id="ARBA00022679"/>
    </source>
</evidence>
<feature type="domain" description="Histidine kinase" evidence="11">
    <location>
        <begin position="206"/>
        <end position="427"/>
    </location>
</feature>
<name>A0A927A2C3_9NOST</name>
<comment type="caution">
    <text evidence="13">The sequence shown here is derived from an EMBL/GenBank/DDBJ whole genome shotgun (WGS) entry which is preliminary data.</text>
</comment>
<feature type="coiled-coil region" evidence="10">
    <location>
        <begin position="151"/>
        <end position="200"/>
    </location>
</feature>
<dbReference type="EC" id="2.7.13.3" evidence="2"/>
<keyword evidence="4" id="KW-0808">Transferase</keyword>
<dbReference type="PROSITE" id="PS50110">
    <property type="entry name" value="RESPONSE_REGULATORY"/>
    <property type="match status" value="1"/>
</dbReference>
<dbReference type="InterPro" id="IPR036097">
    <property type="entry name" value="HisK_dim/P_sf"/>
</dbReference>
<sequence length="428" mass="48384">MIIKNNQSPITNDQLLITNRKDETVENLPKNSTILVVDDNPVNLKVLGHTLNAAGYTVQMELNGLNVIQKVYDSSPNLILLDIMLPDISGFEICEQLQADPLTQGIPIIFMTALTDTMDKVKGFSLGAVDYITKPFQKEELLARVRTHLHLQKLITSLELQNQELRQLTQRNEDLENRVAERTAELKEALEKEKELSQLKSRFITMASHEFRTPLAIISSSSGILQKFSDRLSEERKQEHLQTIQSTIKHITQILDDVLMINRAEAEKIELHLEALDIIPFCRHLKEEIETSISEHKINFSLELGEEISNNSLIVQFDQKLLRQILTNILTNAIKYSPDHNVINFSLTQENNQIIFKISDRGLGIPEADQANLFAPFHRASNVGTISGTGLGLAIVKKCLDLHKGEISVDSRVGEGTTFTVRIPFLRR</sequence>
<dbReference type="Pfam" id="PF00512">
    <property type="entry name" value="HisKA"/>
    <property type="match status" value="1"/>
</dbReference>
<dbReference type="Proteomes" id="UP000662185">
    <property type="component" value="Unassembled WGS sequence"/>
</dbReference>
<comment type="catalytic activity">
    <reaction evidence="1">
        <text>ATP + protein L-histidine = ADP + protein N-phospho-L-histidine.</text>
        <dbReference type="EC" id="2.7.13.3"/>
    </reaction>
</comment>
<reference evidence="14" key="1">
    <citation type="journal article" date="2020" name="ISME J.">
        <title>Comparative genomics reveals insights into cyanobacterial evolution and habitat adaptation.</title>
        <authorList>
            <person name="Chen M.Y."/>
            <person name="Teng W.K."/>
            <person name="Zhao L."/>
            <person name="Hu C.X."/>
            <person name="Zhou Y.K."/>
            <person name="Han B.P."/>
            <person name="Song L.R."/>
            <person name="Shu W.S."/>
        </authorList>
    </citation>
    <scope>NUCLEOTIDE SEQUENCE [LARGE SCALE GENOMIC DNA]</scope>
    <source>
        <strain evidence="14">FACHB-251</strain>
    </source>
</reference>
<organism evidence="13 14">
    <name type="scientific">Anabaena sphaerica FACHB-251</name>
    <dbReference type="NCBI Taxonomy" id="2692883"/>
    <lineage>
        <taxon>Bacteria</taxon>
        <taxon>Bacillati</taxon>
        <taxon>Cyanobacteriota</taxon>
        <taxon>Cyanophyceae</taxon>
        <taxon>Nostocales</taxon>
        <taxon>Nostocaceae</taxon>
        <taxon>Anabaena</taxon>
    </lineage>
</organism>
<dbReference type="AlphaFoldDB" id="A0A927A2C3"/>
<dbReference type="SUPFAM" id="SSF55874">
    <property type="entry name" value="ATPase domain of HSP90 chaperone/DNA topoisomerase II/histidine kinase"/>
    <property type="match status" value="1"/>
</dbReference>
<evidence type="ECO:0000313" key="13">
    <source>
        <dbReference type="EMBL" id="MBD2294365.1"/>
    </source>
</evidence>
<accession>A0A927A2C3</accession>
<keyword evidence="3 9" id="KW-0597">Phosphoprotein</keyword>
<keyword evidence="10" id="KW-0175">Coiled coil</keyword>
<feature type="modified residue" description="4-aspartylphosphate" evidence="9">
    <location>
        <position position="82"/>
    </location>
</feature>
<evidence type="ECO:0000256" key="8">
    <source>
        <dbReference type="ARBA" id="ARBA00023012"/>
    </source>
</evidence>
<evidence type="ECO:0000256" key="6">
    <source>
        <dbReference type="ARBA" id="ARBA00022777"/>
    </source>
</evidence>
<protein>
    <recommendedName>
        <fullName evidence="2">histidine kinase</fullName>
        <ecNumber evidence="2">2.7.13.3</ecNumber>
    </recommendedName>
</protein>
<evidence type="ECO:0000256" key="2">
    <source>
        <dbReference type="ARBA" id="ARBA00012438"/>
    </source>
</evidence>
<keyword evidence="6 13" id="KW-0418">Kinase</keyword>
<dbReference type="InterPro" id="IPR036890">
    <property type="entry name" value="HATPase_C_sf"/>
</dbReference>
<dbReference type="RefSeq" id="WP_190560679.1">
    <property type="nucleotide sequence ID" value="NZ_JACJQU010000006.1"/>
</dbReference>
<dbReference type="PRINTS" id="PR00344">
    <property type="entry name" value="BCTRLSENSOR"/>
</dbReference>
<dbReference type="InterPro" id="IPR003661">
    <property type="entry name" value="HisK_dim/P_dom"/>
</dbReference>
<dbReference type="PANTHER" id="PTHR43547">
    <property type="entry name" value="TWO-COMPONENT HISTIDINE KINASE"/>
    <property type="match status" value="1"/>
</dbReference>
<evidence type="ECO:0000256" key="10">
    <source>
        <dbReference type="SAM" id="Coils"/>
    </source>
</evidence>
<dbReference type="PANTHER" id="PTHR43547:SF2">
    <property type="entry name" value="HYBRID SIGNAL TRANSDUCTION HISTIDINE KINASE C"/>
    <property type="match status" value="1"/>
</dbReference>
<dbReference type="CDD" id="cd00075">
    <property type="entry name" value="HATPase"/>
    <property type="match status" value="1"/>
</dbReference>
<evidence type="ECO:0000259" key="12">
    <source>
        <dbReference type="PROSITE" id="PS50110"/>
    </source>
</evidence>
<evidence type="ECO:0000256" key="1">
    <source>
        <dbReference type="ARBA" id="ARBA00000085"/>
    </source>
</evidence>
<dbReference type="SMART" id="SM00448">
    <property type="entry name" value="REC"/>
    <property type="match status" value="1"/>
</dbReference>
<dbReference type="Gene3D" id="3.40.50.2300">
    <property type="match status" value="1"/>
</dbReference>
<dbReference type="GO" id="GO:0000155">
    <property type="term" value="F:phosphorelay sensor kinase activity"/>
    <property type="evidence" value="ECO:0007669"/>
    <property type="project" value="InterPro"/>
</dbReference>
<dbReference type="CDD" id="cd00082">
    <property type="entry name" value="HisKA"/>
    <property type="match status" value="1"/>
</dbReference>
<evidence type="ECO:0000256" key="3">
    <source>
        <dbReference type="ARBA" id="ARBA00022553"/>
    </source>
</evidence>
<dbReference type="SMART" id="SM00388">
    <property type="entry name" value="HisKA"/>
    <property type="match status" value="1"/>
</dbReference>
<keyword evidence="5" id="KW-0547">Nucleotide-binding</keyword>
<dbReference type="Gene3D" id="1.10.287.130">
    <property type="match status" value="1"/>
</dbReference>
<keyword evidence="14" id="KW-1185">Reference proteome</keyword>
<evidence type="ECO:0000313" key="14">
    <source>
        <dbReference type="Proteomes" id="UP000662185"/>
    </source>
</evidence>
<dbReference type="InterPro" id="IPR011006">
    <property type="entry name" value="CheY-like_superfamily"/>
</dbReference>
<dbReference type="SUPFAM" id="SSF47384">
    <property type="entry name" value="Homodimeric domain of signal transducing histidine kinase"/>
    <property type="match status" value="1"/>
</dbReference>
<dbReference type="GO" id="GO:0005524">
    <property type="term" value="F:ATP binding"/>
    <property type="evidence" value="ECO:0007669"/>
    <property type="project" value="UniProtKB-KW"/>
</dbReference>
<keyword evidence="8" id="KW-0902">Two-component regulatory system</keyword>
<dbReference type="PROSITE" id="PS50109">
    <property type="entry name" value="HIS_KIN"/>
    <property type="match status" value="1"/>
</dbReference>
<evidence type="ECO:0000256" key="5">
    <source>
        <dbReference type="ARBA" id="ARBA00022741"/>
    </source>
</evidence>
<evidence type="ECO:0000256" key="9">
    <source>
        <dbReference type="PROSITE-ProRule" id="PRU00169"/>
    </source>
</evidence>
<dbReference type="InterPro" id="IPR004358">
    <property type="entry name" value="Sig_transdc_His_kin-like_C"/>
</dbReference>
<evidence type="ECO:0000256" key="7">
    <source>
        <dbReference type="ARBA" id="ARBA00022840"/>
    </source>
</evidence>
<dbReference type="SMART" id="SM00387">
    <property type="entry name" value="HATPase_c"/>
    <property type="match status" value="1"/>
</dbReference>
<feature type="domain" description="Response regulatory" evidence="12">
    <location>
        <begin position="33"/>
        <end position="149"/>
    </location>
</feature>
<keyword evidence="7" id="KW-0067">ATP-binding</keyword>
<dbReference type="Pfam" id="PF00072">
    <property type="entry name" value="Response_reg"/>
    <property type="match status" value="1"/>
</dbReference>
<dbReference type="CDD" id="cd19920">
    <property type="entry name" value="REC_PA4781-like"/>
    <property type="match status" value="1"/>
</dbReference>
<evidence type="ECO:0000259" key="11">
    <source>
        <dbReference type="PROSITE" id="PS50109"/>
    </source>
</evidence>
<dbReference type="InterPro" id="IPR001789">
    <property type="entry name" value="Sig_transdc_resp-reg_receiver"/>
</dbReference>